<dbReference type="RefSeq" id="WP_022938677.1">
    <property type="nucleotide sequence ID" value="NZ_CABKRQ010000006.1"/>
</dbReference>
<evidence type="ECO:0000256" key="2">
    <source>
        <dbReference type="ARBA" id="ARBA00007553"/>
    </source>
</evidence>
<keyword evidence="8" id="KW-0961">Cell wall biogenesis/degradation</keyword>
<name>A0A318KT52_9FIRM</name>
<gene>
    <name evidence="12" type="ORF">DES51_102173</name>
</gene>
<evidence type="ECO:0000256" key="1">
    <source>
        <dbReference type="ARBA" id="ARBA00001561"/>
    </source>
</evidence>
<dbReference type="SUPFAM" id="SSF69360">
    <property type="entry name" value="Cell wall binding repeat"/>
    <property type="match status" value="1"/>
</dbReference>
<dbReference type="GO" id="GO:0008745">
    <property type="term" value="F:N-acetylmuramoyl-L-alanine amidase activity"/>
    <property type="evidence" value="ECO:0007669"/>
    <property type="project" value="UniProtKB-EC"/>
</dbReference>
<evidence type="ECO:0000313" key="12">
    <source>
        <dbReference type="EMBL" id="PXX81054.1"/>
    </source>
</evidence>
<dbReference type="STRING" id="1034346.GCA_000313565_02391"/>
<dbReference type="GO" id="GO:0009253">
    <property type="term" value="P:peptidoglycan catabolic process"/>
    <property type="evidence" value="ECO:0007669"/>
    <property type="project" value="InterPro"/>
</dbReference>
<keyword evidence="4" id="KW-0677">Repeat</keyword>
<feature type="signal peptide" evidence="10">
    <location>
        <begin position="1"/>
        <end position="25"/>
    </location>
</feature>
<evidence type="ECO:0000256" key="5">
    <source>
        <dbReference type="ARBA" id="ARBA00022801"/>
    </source>
</evidence>
<feature type="chain" id="PRO_5016388677" description="N-acetylmuramoyl-L-alanine amidase" evidence="10">
    <location>
        <begin position="26"/>
        <end position="433"/>
    </location>
</feature>
<evidence type="ECO:0000256" key="4">
    <source>
        <dbReference type="ARBA" id="ARBA00022737"/>
    </source>
</evidence>
<comment type="caution">
    <text evidence="12">The sequence shown here is derived from an EMBL/GenBank/DDBJ whole genome shotgun (WGS) entry which is preliminary data.</text>
</comment>
<dbReference type="GO" id="GO:0009254">
    <property type="term" value="P:peptidoglycan turnover"/>
    <property type="evidence" value="ECO:0007669"/>
    <property type="project" value="TreeGrafter"/>
</dbReference>
<dbReference type="EMBL" id="QJKH01000002">
    <property type="protein sequence ID" value="PXX81054.1"/>
    <property type="molecule type" value="Genomic_DNA"/>
</dbReference>
<dbReference type="Gene3D" id="2.10.270.10">
    <property type="entry name" value="Cholin Binding"/>
    <property type="match status" value="1"/>
</dbReference>
<dbReference type="AlphaFoldDB" id="A0A318KT52"/>
<dbReference type="OrthoDB" id="9794294at2"/>
<dbReference type="Pfam" id="PF01510">
    <property type="entry name" value="Amidase_2"/>
    <property type="match status" value="1"/>
</dbReference>
<dbReference type="SUPFAM" id="SSF55846">
    <property type="entry name" value="N-acetylmuramoyl-L-alanine amidase-like"/>
    <property type="match status" value="1"/>
</dbReference>
<evidence type="ECO:0000256" key="10">
    <source>
        <dbReference type="SAM" id="SignalP"/>
    </source>
</evidence>
<evidence type="ECO:0000256" key="6">
    <source>
        <dbReference type="ARBA" id="ARBA00022969"/>
    </source>
</evidence>
<evidence type="ECO:0000256" key="7">
    <source>
        <dbReference type="ARBA" id="ARBA00023287"/>
    </source>
</evidence>
<dbReference type="SMART" id="SM00644">
    <property type="entry name" value="Ami_2"/>
    <property type="match status" value="1"/>
</dbReference>
<proteinExistence type="inferred from homology"/>
<protein>
    <recommendedName>
        <fullName evidence="3">N-acetylmuramoyl-L-alanine amidase</fullName>
        <ecNumber evidence="3">3.5.1.28</ecNumber>
    </recommendedName>
</protein>
<dbReference type="EC" id="3.5.1.28" evidence="3"/>
<feature type="repeat" description="Cell wall-binding" evidence="9">
    <location>
        <begin position="346"/>
        <end position="366"/>
    </location>
</feature>
<evidence type="ECO:0000313" key="13">
    <source>
        <dbReference type="Proteomes" id="UP000247612"/>
    </source>
</evidence>
<evidence type="ECO:0000256" key="3">
    <source>
        <dbReference type="ARBA" id="ARBA00011901"/>
    </source>
</evidence>
<dbReference type="GO" id="GO:0071555">
    <property type="term" value="P:cell wall organization"/>
    <property type="evidence" value="ECO:0007669"/>
    <property type="project" value="UniProtKB-KW"/>
</dbReference>
<keyword evidence="13" id="KW-1185">Reference proteome</keyword>
<feature type="domain" description="N-acetylmuramoyl-L-alanine amidase" evidence="11">
    <location>
        <begin position="186"/>
        <end position="328"/>
    </location>
</feature>
<dbReference type="Proteomes" id="UP000247612">
    <property type="component" value="Unassembled WGS sequence"/>
</dbReference>
<dbReference type="InterPro" id="IPR018337">
    <property type="entry name" value="Cell_wall/Cho-bd_repeat"/>
</dbReference>
<dbReference type="InterPro" id="IPR002502">
    <property type="entry name" value="Amidase_domain"/>
</dbReference>
<sequence>MKKRFCILLLCLTCVFSFTVQPIKAEEYQREGVWIINVSEPAELNKDADLDSDKTSELETGVYMSYERHNNFYKVEADGEEQWLYKYPYVEVKEIVDMNNDSLTLYMDKELYSDPFDEDEYKNGTTLPQGQYKITKKAFDWLYVDDGTYQGWFEAELGQAVFDNTIGEYADPEIEGVAYKTQIINYSDNRRPGYTMIPKYITIHNTANKNEGSDAQRHADLQSNPNNKTVSSWHFTVDDHQIIQSMPLNEIAYHAGDGMSTGNGDSIAIEICENSDGDFNKAFDNTVQLVAHLLADLHLDIDAVKMHRDWSGKNCPNVIIGEDRWDEFLTKIQEAYDDLIIPESPVVGWYQAVDGYWYYYNEDGTMAVSKWIASGVNWFYMDGKGRMGTNLWIATTEGRWYYVDGEGKMVYNQSVDGCWINSYGIYRSPLWQG</sequence>
<keyword evidence="6" id="KW-0749">Sporulation</keyword>
<keyword evidence="10" id="KW-0732">Signal</keyword>
<dbReference type="GO" id="GO:0030420">
    <property type="term" value="P:establishment of competence for transformation"/>
    <property type="evidence" value="ECO:0007669"/>
    <property type="project" value="UniProtKB-KW"/>
</dbReference>
<comment type="catalytic activity">
    <reaction evidence="1">
        <text>Hydrolyzes the link between N-acetylmuramoyl residues and L-amino acid residues in certain cell-wall glycopeptides.</text>
        <dbReference type="EC" id="3.5.1.28"/>
    </reaction>
</comment>
<dbReference type="Gene3D" id="3.40.80.10">
    <property type="entry name" value="Peptidoglycan recognition protein-like"/>
    <property type="match status" value="1"/>
</dbReference>
<dbReference type="CDD" id="cd06583">
    <property type="entry name" value="PGRP"/>
    <property type="match status" value="1"/>
</dbReference>
<dbReference type="InterPro" id="IPR051206">
    <property type="entry name" value="NAMLAA_amidase_2"/>
</dbReference>
<dbReference type="PANTHER" id="PTHR30417:SF11">
    <property type="entry name" value="N-ACETYLMURAMOYL-L-ALANINE AMIDASE XLYA"/>
    <property type="match status" value="1"/>
</dbReference>
<dbReference type="PANTHER" id="PTHR30417">
    <property type="entry name" value="N-ACETYLMURAMOYL-L-ALANINE AMIDASE AMID"/>
    <property type="match status" value="1"/>
</dbReference>
<dbReference type="PROSITE" id="PS51170">
    <property type="entry name" value="CW"/>
    <property type="match status" value="1"/>
</dbReference>
<evidence type="ECO:0000259" key="11">
    <source>
        <dbReference type="SMART" id="SM00644"/>
    </source>
</evidence>
<dbReference type="GO" id="GO:0030435">
    <property type="term" value="P:sporulation resulting in formation of a cellular spore"/>
    <property type="evidence" value="ECO:0007669"/>
    <property type="project" value="UniProtKB-KW"/>
</dbReference>
<comment type="similarity">
    <text evidence="2">Belongs to the N-acetylmuramoyl-L-alanine amidase 2 family.</text>
</comment>
<organism evidence="12 13">
    <name type="scientific">Dielma fastidiosa</name>
    <dbReference type="NCBI Taxonomy" id="1034346"/>
    <lineage>
        <taxon>Bacteria</taxon>
        <taxon>Bacillati</taxon>
        <taxon>Bacillota</taxon>
        <taxon>Erysipelotrichia</taxon>
        <taxon>Erysipelotrichales</taxon>
        <taxon>Erysipelotrichaceae</taxon>
        <taxon>Dielma</taxon>
    </lineage>
</organism>
<dbReference type="InterPro" id="IPR036505">
    <property type="entry name" value="Amidase/PGRP_sf"/>
</dbReference>
<keyword evidence="5" id="KW-0378">Hydrolase</keyword>
<reference evidence="12 13" key="1">
    <citation type="submission" date="2018-05" db="EMBL/GenBank/DDBJ databases">
        <title>Genomic Encyclopedia of Type Strains, Phase IV (KMG-IV): sequencing the most valuable type-strain genomes for metagenomic binning, comparative biology and taxonomic classification.</title>
        <authorList>
            <person name="Goeker M."/>
        </authorList>
    </citation>
    <scope>NUCLEOTIDE SEQUENCE [LARGE SCALE GENOMIC DNA]</scope>
    <source>
        <strain evidence="12 13">JC118</strain>
    </source>
</reference>
<keyword evidence="7" id="KW-0178">Competence</keyword>
<evidence type="ECO:0000256" key="9">
    <source>
        <dbReference type="PROSITE-ProRule" id="PRU00591"/>
    </source>
</evidence>
<evidence type="ECO:0000256" key="8">
    <source>
        <dbReference type="ARBA" id="ARBA00023316"/>
    </source>
</evidence>
<accession>A0A318KT52</accession>